<evidence type="ECO:0000256" key="1">
    <source>
        <dbReference type="SAM" id="Phobius"/>
    </source>
</evidence>
<geneLocation type="plasmid" evidence="2 3">
    <name>unnamed1</name>
</geneLocation>
<reference evidence="2 3" key="2">
    <citation type="journal article" date="2022" name="Arch. Microbiol.">
        <title>Rhodococcus pseudokoreensis sp. nov. isolated from the rhizosphere of young M26 apple rootstocks.</title>
        <authorList>
            <person name="Kampfer P."/>
            <person name="Glaeser S.P."/>
            <person name="Blom J."/>
            <person name="Wolf J."/>
            <person name="Benning S."/>
            <person name="Schloter M."/>
            <person name="Neumann-Schaal M."/>
        </authorList>
    </citation>
    <scope>NUCLEOTIDE SEQUENCE [LARGE SCALE GENOMIC DNA]</scope>
    <source>
        <strain evidence="2 3">R79</strain>
    </source>
</reference>
<protein>
    <submittedName>
        <fullName evidence="2">Uncharacterized protein</fullName>
    </submittedName>
</protein>
<dbReference type="RefSeq" id="WP_206004791.1">
    <property type="nucleotide sequence ID" value="NZ_CP070618.1"/>
</dbReference>
<feature type="transmembrane region" description="Helical" evidence="1">
    <location>
        <begin position="89"/>
        <end position="109"/>
    </location>
</feature>
<keyword evidence="1" id="KW-1133">Transmembrane helix</keyword>
<accession>A0A974ZRU0</accession>
<proteinExistence type="predicted"/>
<reference evidence="2 3" key="1">
    <citation type="journal article" date="2021" name="Microbiol. Resour. Announc.">
        <title>Complete Genome Sequences of Two Rhodococcus sp. Strains with Large and Linear Chromosomes, Isolated from Apple Rhizosphere.</title>
        <authorList>
            <person name="Benning S."/>
            <person name="Brugnone N."/>
            <person name="Siani R."/>
            <person name="Kublik S."/>
            <person name="Schloter M."/>
            <person name="Rad V."/>
        </authorList>
    </citation>
    <scope>NUCLEOTIDE SEQUENCE [LARGE SCALE GENOMIC DNA]</scope>
    <source>
        <strain evidence="2 3">R79</strain>
    </source>
</reference>
<keyword evidence="2" id="KW-0614">Plasmid</keyword>
<keyword evidence="1" id="KW-0812">Transmembrane</keyword>
<dbReference type="Proteomes" id="UP000662986">
    <property type="component" value="Plasmid unnamed1"/>
</dbReference>
<feature type="transmembrane region" description="Helical" evidence="1">
    <location>
        <begin position="20"/>
        <end position="43"/>
    </location>
</feature>
<keyword evidence="1" id="KW-0472">Membrane</keyword>
<sequence>MNFLDYPEVSDHLTNWTAAGWWGGWATLLLAVLVGAVAEFTARTACWKIGGEDRWWLWPLAAAVLWVASIWVLAVALSDLGRHSTNSQVVASICLGGALVGAAAFYPAIKVADTVFGDPYDSSGSRLRFLVGALPSVVVVVTAVAVIVSEYSIRGELFQAFLRMTLVLAFFGIVVGGVVKVVSRPKNRSSYRY</sequence>
<name>A0A974ZRU0_9NOCA</name>
<feature type="transmembrane region" description="Helical" evidence="1">
    <location>
        <begin position="129"/>
        <end position="148"/>
    </location>
</feature>
<dbReference type="EMBL" id="CP070618">
    <property type="protein sequence ID" value="QSE88030.1"/>
    <property type="molecule type" value="Genomic_DNA"/>
</dbReference>
<organism evidence="2 3">
    <name type="scientific">Rhodococcus pseudokoreensis</name>
    <dbReference type="NCBI Taxonomy" id="2811421"/>
    <lineage>
        <taxon>Bacteria</taxon>
        <taxon>Bacillati</taxon>
        <taxon>Actinomycetota</taxon>
        <taxon>Actinomycetes</taxon>
        <taxon>Mycobacteriales</taxon>
        <taxon>Nocardiaceae</taxon>
        <taxon>Rhodococcus</taxon>
    </lineage>
</organism>
<gene>
    <name evidence="2" type="ORF">JWS13_05055</name>
</gene>
<evidence type="ECO:0000313" key="2">
    <source>
        <dbReference type="EMBL" id="QSE88030.1"/>
    </source>
</evidence>
<evidence type="ECO:0000313" key="3">
    <source>
        <dbReference type="Proteomes" id="UP000662986"/>
    </source>
</evidence>
<feature type="transmembrane region" description="Helical" evidence="1">
    <location>
        <begin position="55"/>
        <end position="77"/>
    </location>
</feature>
<keyword evidence="3" id="KW-1185">Reference proteome</keyword>
<feature type="transmembrane region" description="Helical" evidence="1">
    <location>
        <begin position="160"/>
        <end position="182"/>
    </location>
</feature>